<name>A0A1B7L104_9ENTR</name>
<dbReference type="Proteomes" id="UP000078225">
    <property type="component" value="Unassembled WGS sequence"/>
</dbReference>
<comment type="caution">
    <text evidence="1">The sequence shown here is derived from an EMBL/GenBank/DDBJ whole genome shotgun (WGS) entry which is preliminary data.</text>
</comment>
<sequence length="270" mass="30075">MPFFSRLKALLNQWVNQGYSWPALDVVLPGGRYLHLVGSIHMGTPNMAPLPARLIRKLHSCDALIVEADILTGDSPFNNVPWCDPLESRLSAEQLAEVEQVANEAGVAMRQLDALPFWQIALVLQAHQAQRLGLRPEYGIDWQLLNAAQQSGRKILELEGSDQQIALLNTLPDDGLPLLLDTLTHWRTNAHLLQVMISWWLQTPPASGNTSLPNTFGDQLYDVLMNQRNITWNAYLQQLPPGRYVVAVGALHLYGSGNLPELLQAKKNGQ</sequence>
<reference evidence="2" key="1">
    <citation type="submission" date="2016-05" db="EMBL/GenBank/DDBJ databases">
        <authorList>
            <person name="Behera P."/>
            <person name="Vaishampayan P."/>
            <person name="Singh N."/>
            <person name="Raina V."/>
            <person name="Suar M."/>
            <person name="Pattnaik A."/>
            <person name="Rastogi G."/>
        </authorList>
    </citation>
    <scope>NUCLEOTIDE SEQUENCE [LARGE SCALE GENOMIC DNA]</scope>
    <source>
        <strain evidence="2">MP23</strain>
    </source>
</reference>
<keyword evidence="2" id="KW-1185">Reference proteome</keyword>
<dbReference type="RefSeq" id="WP_064599370.1">
    <property type="nucleotide sequence ID" value="NZ_JBDJAE010000004.1"/>
</dbReference>
<gene>
    <name evidence="1" type="ORF">A9B99_11495</name>
</gene>
<dbReference type="STRING" id="1691903.A9B99_11495"/>
<dbReference type="PANTHER" id="PTHR40590:SF1">
    <property type="entry name" value="CYTOPLASMIC PROTEIN"/>
    <property type="match status" value="1"/>
</dbReference>
<proteinExistence type="predicted"/>
<protein>
    <submittedName>
        <fullName evidence="1">Conjugal transfer protein TraB</fullName>
    </submittedName>
</protein>
<dbReference type="Pfam" id="PF01963">
    <property type="entry name" value="TraB_PrgY_gumN"/>
    <property type="match status" value="1"/>
</dbReference>
<dbReference type="AlphaFoldDB" id="A0A1B7L104"/>
<dbReference type="InterPro" id="IPR047111">
    <property type="entry name" value="YbaP-like"/>
</dbReference>
<dbReference type="PANTHER" id="PTHR40590">
    <property type="entry name" value="CYTOPLASMIC PROTEIN-RELATED"/>
    <property type="match status" value="1"/>
</dbReference>
<evidence type="ECO:0000313" key="2">
    <source>
        <dbReference type="Proteomes" id="UP000078225"/>
    </source>
</evidence>
<accession>A0A1B7L104</accession>
<organism evidence="1 2">
    <name type="scientific">Mangrovibacter phragmitis</name>
    <dbReference type="NCBI Taxonomy" id="1691903"/>
    <lineage>
        <taxon>Bacteria</taxon>
        <taxon>Pseudomonadati</taxon>
        <taxon>Pseudomonadota</taxon>
        <taxon>Gammaproteobacteria</taxon>
        <taxon>Enterobacterales</taxon>
        <taxon>Enterobacteriaceae</taxon>
        <taxon>Mangrovibacter</taxon>
    </lineage>
</organism>
<dbReference type="EMBL" id="LYRP01000033">
    <property type="protein sequence ID" value="OAT76069.1"/>
    <property type="molecule type" value="Genomic_DNA"/>
</dbReference>
<dbReference type="CDD" id="cd14789">
    <property type="entry name" value="Tiki"/>
    <property type="match status" value="1"/>
</dbReference>
<evidence type="ECO:0000313" key="1">
    <source>
        <dbReference type="EMBL" id="OAT76069.1"/>
    </source>
</evidence>
<dbReference type="InterPro" id="IPR002816">
    <property type="entry name" value="TraB/PrgY/GumN_fam"/>
</dbReference>
<dbReference type="OrthoDB" id="357294at2"/>